<sequence>MRRSSDVVAPTRGYPTQNEVSDCAKHLRRLQGTKNCIKVVRKSLLNNTCSIQLEIVTEPSYSDLVKMRIVDKGADEDSFVIEQWLDSRFWRWQAFHSPTGFATTNNPCETFNALLKKYTGRRRFYVQRLLRVTITVIEDAPKRTPITQNEIQVAFTSRAAGAMIKIGKVLALATDNPALCHVKQLSKNSTLIGEEHEELCQALDSPFRASSEVEHIFDHANLLLAPALLVREQRARAAQHYKNVVSWSLWYAHTVSMPEGGWIVDVDRCIWGCKHYAKLKSCCHILVGRKANKMHRPGVDDGSEKLYNRLIRKKASTRSFQTDVVRQQSGALLPMREMS</sequence>
<evidence type="ECO:0000313" key="1">
    <source>
        <dbReference type="EMBL" id="ETM55829.1"/>
    </source>
</evidence>
<protein>
    <recommendedName>
        <fullName evidence="2">MULE transposase domain-containing protein</fullName>
    </recommendedName>
</protein>
<evidence type="ECO:0008006" key="2">
    <source>
        <dbReference type="Google" id="ProtNLM"/>
    </source>
</evidence>
<reference evidence="1" key="1">
    <citation type="submission" date="2013-11" db="EMBL/GenBank/DDBJ databases">
        <title>The Genome Sequence of Phytophthora parasitica IAC_01/95.</title>
        <authorList>
            <consortium name="The Broad Institute Genomics Platform"/>
            <person name="Russ C."/>
            <person name="Tyler B."/>
            <person name="Panabieres F."/>
            <person name="Shan W."/>
            <person name="Tripathy S."/>
            <person name="Grunwald N."/>
            <person name="Machado M."/>
            <person name="Johnson C.S."/>
            <person name="Arredondo F."/>
            <person name="Hong C."/>
            <person name="Coffey M."/>
            <person name="Young S.K."/>
            <person name="Zeng Q."/>
            <person name="Gargeya S."/>
            <person name="Fitzgerald M."/>
            <person name="Abouelleil A."/>
            <person name="Alvarado L."/>
            <person name="Chapman S.B."/>
            <person name="Gainer-Dewar J."/>
            <person name="Goldberg J."/>
            <person name="Griggs A."/>
            <person name="Gujja S."/>
            <person name="Hansen M."/>
            <person name="Howarth C."/>
            <person name="Imamovic A."/>
            <person name="Ireland A."/>
            <person name="Larimer J."/>
            <person name="McCowan C."/>
            <person name="Murphy C."/>
            <person name="Pearson M."/>
            <person name="Poon T.W."/>
            <person name="Priest M."/>
            <person name="Roberts A."/>
            <person name="Saif S."/>
            <person name="Shea T."/>
            <person name="Sykes S."/>
            <person name="Wortman J."/>
            <person name="Nusbaum C."/>
            <person name="Birren B."/>
        </authorList>
    </citation>
    <scope>NUCLEOTIDE SEQUENCE [LARGE SCALE GENOMIC DNA]</scope>
    <source>
        <strain evidence="1">IAC_01/95</strain>
    </source>
</reference>
<dbReference type="Proteomes" id="UP000054532">
    <property type="component" value="Unassembled WGS sequence"/>
</dbReference>
<gene>
    <name evidence="1" type="ORF">L914_01000</name>
</gene>
<proteinExistence type="predicted"/>
<organism evidence="1">
    <name type="scientific">Phytophthora nicotianae</name>
    <name type="common">Potato buckeye rot agent</name>
    <name type="synonym">Phytophthora parasitica</name>
    <dbReference type="NCBI Taxonomy" id="4792"/>
    <lineage>
        <taxon>Eukaryota</taxon>
        <taxon>Sar</taxon>
        <taxon>Stramenopiles</taxon>
        <taxon>Oomycota</taxon>
        <taxon>Peronosporomycetes</taxon>
        <taxon>Peronosporales</taxon>
        <taxon>Peronosporaceae</taxon>
        <taxon>Phytophthora</taxon>
    </lineage>
</organism>
<dbReference type="EMBL" id="KI690600">
    <property type="protein sequence ID" value="ETM55829.1"/>
    <property type="molecule type" value="Genomic_DNA"/>
</dbReference>
<name>W2P7B6_PHYNI</name>
<accession>W2P7B6</accession>
<dbReference type="AlphaFoldDB" id="W2P7B6"/>